<feature type="non-terminal residue" evidence="1">
    <location>
        <position position="1"/>
    </location>
</feature>
<comment type="caution">
    <text evidence="1">The sequence shown here is derived from an EMBL/GenBank/DDBJ whole genome shotgun (WGS) entry which is preliminary data.</text>
</comment>
<dbReference type="AlphaFoldDB" id="A0A0F8V9J5"/>
<accession>A0A0F8V9J5</accession>
<sequence length="58" mass="6494">CYSNLGLCILSFMTTVQARATIRPIDDFVASNDSIAGWLDFNSNIIIYPHWSVEVLSD</sequence>
<name>A0A0F8V9J5_9ZZZZ</name>
<dbReference type="EMBL" id="LAZR01070412">
    <property type="protein sequence ID" value="KKK41268.1"/>
    <property type="molecule type" value="Genomic_DNA"/>
</dbReference>
<proteinExistence type="predicted"/>
<protein>
    <submittedName>
        <fullName evidence="1">Uncharacterized protein</fullName>
    </submittedName>
</protein>
<evidence type="ECO:0000313" key="1">
    <source>
        <dbReference type="EMBL" id="KKK41268.1"/>
    </source>
</evidence>
<reference evidence="1" key="1">
    <citation type="journal article" date="2015" name="Nature">
        <title>Complex archaea that bridge the gap between prokaryotes and eukaryotes.</title>
        <authorList>
            <person name="Spang A."/>
            <person name="Saw J.H."/>
            <person name="Jorgensen S.L."/>
            <person name="Zaremba-Niedzwiedzka K."/>
            <person name="Martijn J."/>
            <person name="Lind A.E."/>
            <person name="van Eijk R."/>
            <person name="Schleper C."/>
            <person name="Guy L."/>
            <person name="Ettema T.J."/>
        </authorList>
    </citation>
    <scope>NUCLEOTIDE SEQUENCE</scope>
</reference>
<gene>
    <name evidence="1" type="ORF">LCGC14_2749560</name>
</gene>
<organism evidence="1">
    <name type="scientific">marine sediment metagenome</name>
    <dbReference type="NCBI Taxonomy" id="412755"/>
    <lineage>
        <taxon>unclassified sequences</taxon>
        <taxon>metagenomes</taxon>
        <taxon>ecological metagenomes</taxon>
    </lineage>
</organism>